<dbReference type="EMBL" id="CP144696">
    <property type="protein sequence ID" value="WVZ13305.1"/>
    <property type="molecule type" value="Genomic_DNA"/>
</dbReference>
<dbReference type="Proteomes" id="UP001374535">
    <property type="component" value="Chromosome 5"/>
</dbReference>
<gene>
    <name evidence="1" type="ORF">V8G54_017835</name>
</gene>
<accession>A0AAQ3NMP0</accession>
<dbReference type="AlphaFoldDB" id="A0AAQ3NMP0"/>
<protein>
    <submittedName>
        <fullName evidence="1">Uncharacterized protein</fullName>
    </submittedName>
</protein>
<organism evidence="1 2">
    <name type="scientific">Vigna mungo</name>
    <name type="common">Black gram</name>
    <name type="synonym">Phaseolus mungo</name>
    <dbReference type="NCBI Taxonomy" id="3915"/>
    <lineage>
        <taxon>Eukaryota</taxon>
        <taxon>Viridiplantae</taxon>
        <taxon>Streptophyta</taxon>
        <taxon>Embryophyta</taxon>
        <taxon>Tracheophyta</taxon>
        <taxon>Spermatophyta</taxon>
        <taxon>Magnoliopsida</taxon>
        <taxon>eudicotyledons</taxon>
        <taxon>Gunneridae</taxon>
        <taxon>Pentapetalae</taxon>
        <taxon>rosids</taxon>
        <taxon>fabids</taxon>
        <taxon>Fabales</taxon>
        <taxon>Fabaceae</taxon>
        <taxon>Papilionoideae</taxon>
        <taxon>50 kb inversion clade</taxon>
        <taxon>NPAAA clade</taxon>
        <taxon>indigoferoid/millettioid clade</taxon>
        <taxon>Phaseoleae</taxon>
        <taxon>Vigna</taxon>
    </lineage>
</organism>
<proteinExistence type="predicted"/>
<name>A0AAQ3NMP0_VIGMU</name>
<sequence length="134" mass="15752">MVVIMLRLIYGPYDTQQGCCHFEEKGVAADSKRKELCIIPFHADLHGPFLHPYFWQSKQRKRVSTFDKVPNSSLPPIYFYMRTAGTEKDQNHCDRDVHKLFREEATKPHTYLHFKDHCLVVNISIRVSFKQIQG</sequence>
<evidence type="ECO:0000313" key="1">
    <source>
        <dbReference type="EMBL" id="WVZ13305.1"/>
    </source>
</evidence>
<evidence type="ECO:0000313" key="2">
    <source>
        <dbReference type="Proteomes" id="UP001374535"/>
    </source>
</evidence>
<reference evidence="1 2" key="1">
    <citation type="journal article" date="2023" name="Life. Sci Alliance">
        <title>Evolutionary insights into 3D genome organization and epigenetic landscape of Vigna mungo.</title>
        <authorList>
            <person name="Junaid A."/>
            <person name="Singh B."/>
            <person name="Bhatia S."/>
        </authorList>
    </citation>
    <scope>NUCLEOTIDE SEQUENCE [LARGE SCALE GENOMIC DNA]</scope>
    <source>
        <strain evidence="1">Urdbean</strain>
    </source>
</reference>
<keyword evidence="2" id="KW-1185">Reference proteome</keyword>